<dbReference type="Pfam" id="PF00005">
    <property type="entry name" value="ABC_tran"/>
    <property type="match status" value="1"/>
</dbReference>
<dbReference type="AlphaFoldDB" id="A0A1W2BFK9"/>
<feature type="domain" description="ABC transporter" evidence="3">
    <location>
        <begin position="9"/>
        <end position="253"/>
    </location>
</feature>
<proteinExistence type="predicted"/>
<evidence type="ECO:0000256" key="2">
    <source>
        <dbReference type="ARBA" id="ARBA00022840"/>
    </source>
</evidence>
<keyword evidence="2 4" id="KW-0067">ATP-binding</keyword>
<dbReference type="InterPro" id="IPR050107">
    <property type="entry name" value="ABC_carbohydrate_import_ATPase"/>
</dbReference>
<dbReference type="Proteomes" id="UP000192656">
    <property type="component" value="Unassembled WGS sequence"/>
</dbReference>
<dbReference type="PANTHER" id="PTHR43790">
    <property type="entry name" value="CARBOHYDRATE TRANSPORT ATP-BINDING PROTEIN MG119-RELATED"/>
    <property type="match status" value="1"/>
</dbReference>
<dbReference type="PROSITE" id="PS50893">
    <property type="entry name" value="ABC_TRANSPORTER_2"/>
    <property type="match status" value="1"/>
</dbReference>
<evidence type="ECO:0000259" key="3">
    <source>
        <dbReference type="PROSITE" id="PS50893"/>
    </source>
</evidence>
<dbReference type="OrthoDB" id="9805029at2"/>
<dbReference type="InterPro" id="IPR003593">
    <property type="entry name" value="AAA+_ATPase"/>
</dbReference>
<organism evidence="4 5">
    <name type="scientific">Fulvimarina manganoxydans</name>
    <dbReference type="NCBI Taxonomy" id="937218"/>
    <lineage>
        <taxon>Bacteria</taxon>
        <taxon>Pseudomonadati</taxon>
        <taxon>Pseudomonadota</taxon>
        <taxon>Alphaproteobacteria</taxon>
        <taxon>Hyphomicrobiales</taxon>
        <taxon>Aurantimonadaceae</taxon>
        <taxon>Fulvimarina</taxon>
    </lineage>
</organism>
<dbReference type="GO" id="GO:0016887">
    <property type="term" value="F:ATP hydrolysis activity"/>
    <property type="evidence" value="ECO:0007669"/>
    <property type="project" value="InterPro"/>
</dbReference>
<evidence type="ECO:0000313" key="4">
    <source>
        <dbReference type="EMBL" id="SMC71631.1"/>
    </source>
</evidence>
<protein>
    <submittedName>
        <fullName evidence="4">Mannose ABC transporter ATP-binding protein /fructose ABC transporter ATP-binding protein /ribose ABC transporter ATP-binding protein</fullName>
    </submittedName>
</protein>
<dbReference type="EMBL" id="FWXR01000006">
    <property type="protein sequence ID" value="SMC71631.1"/>
    <property type="molecule type" value="Genomic_DNA"/>
</dbReference>
<dbReference type="GO" id="GO:0005524">
    <property type="term" value="F:ATP binding"/>
    <property type="evidence" value="ECO:0007669"/>
    <property type="project" value="UniProtKB-KW"/>
</dbReference>
<dbReference type="InterPro" id="IPR027417">
    <property type="entry name" value="P-loop_NTPase"/>
</dbReference>
<sequence>MSARPTPVLSARNLVKRYGRVTAINEADFDLYPGEILAVIGDNGAGKSSLIKAVSGAVVPDEGEVKLNGEPIRFNSPIEAREAGIETVYQQLALSPALSIADNMFLGREIRKKGFLGKYLRMLDRPAMEKIAREKLSELGLMTIQNISQAVETLSGGQRQGVAVARAAAFGSKVIILDEPTAALGVKESRKVLELIQDVRSRGMPIVLISHNMPHVFEVADRIHIHRLGRRLCVIDPKKASMNDAVALMTGAKQPDPALEAA</sequence>
<gene>
    <name evidence="4" type="ORF">SAMN06297251_106128</name>
</gene>
<evidence type="ECO:0000256" key="1">
    <source>
        <dbReference type="ARBA" id="ARBA00022741"/>
    </source>
</evidence>
<dbReference type="InterPro" id="IPR003439">
    <property type="entry name" value="ABC_transporter-like_ATP-bd"/>
</dbReference>
<dbReference type="PANTHER" id="PTHR43790:SF8">
    <property type="entry name" value="SUGAR ABC TRANSPORTER ATP-BINDING PROTEIN"/>
    <property type="match status" value="1"/>
</dbReference>
<dbReference type="Gene3D" id="3.40.50.300">
    <property type="entry name" value="P-loop containing nucleotide triphosphate hydrolases"/>
    <property type="match status" value="1"/>
</dbReference>
<dbReference type="CDD" id="cd03216">
    <property type="entry name" value="ABC_Carb_Monos_I"/>
    <property type="match status" value="1"/>
</dbReference>
<reference evidence="4 5" key="1">
    <citation type="submission" date="2017-04" db="EMBL/GenBank/DDBJ databases">
        <authorList>
            <person name="Afonso C.L."/>
            <person name="Miller P.J."/>
            <person name="Scott M.A."/>
            <person name="Spackman E."/>
            <person name="Goraichik I."/>
            <person name="Dimitrov K.M."/>
            <person name="Suarez D.L."/>
            <person name="Swayne D.E."/>
        </authorList>
    </citation>
    <scope>NUCLEOTIDE SEQUENCE [LARGE SCALE GENOMIC DNA]</scope>
    <source>
        <strain evidence="4 5">CGMCC 1.10972</strain>
    </source>
</reference>
<dbReference type="STRING" id="937218.SAMN06297251_106128"/>
<dbReference type="SUPFAM" id="SSF52540">
    <property type="entry name" value="P-loop containing nucleoside triphosphate hydrolases"/>
    <property type="match status" value="1"/>
</dbReference>
<evidence type="ECO:0000313" key="5">
    <source>
        <dbReference type="Proteomes" id="UP000192656"/>
    </source>
</evidence>
<name>A0A1W2BFK9_9HYPH</name>
<keyword evidence="1" id="KW-0547">Nucleotide-binding</keyword>
<dbReference type="SMART" id="SM00382">
    <property type="entry name" value="AAA"/>
    <property type="match status" value="1"/>
</dbReference>
<keyword evidence="5" id="KW-1185">Reference proteome</keyword>
<accession>A0A1W2BFK9</accession>